<dbReference type="EMBL" id="JMIX01000010">
    <property type="protein sequence ID" value="KEO92296.1"/>
    <property type="molecule type" value="Genomic_DNA"/>
</dbReference>
<dbReference type="KEGG" id="elq:Ga0102493_111449"/>
<dbReference type="PROSITE" id="PS51257">
    <property type="entry name" value="PROKAR_LIPOPROTEIN"/>
    <property type="match status" value="1"/>
</dbReference>
<evidence type="ECO:0000313" key="1">
    <source>
        <dbReference type="EMBL" id="KEO92296.1"/>
    </source>
</evidence>
<evidence type="ECO:0000313" key="2">
    <source>
        <dbReference type="Proteomes" id="UP000027866"/>
    </source>
</evidence>
<dbReference type="OrthoDB" id="7391925at2"/>
<dbReference type="RefSeq" id="WP_034905374.1">
    <property type="nucleotide sequence ID" value="NZ_CP017057.1"/>
</dbReference>
<name>A0A074MBX5_9SPHN</name>
<evidence type="ECO:0008006" key="3">
    <source>
        <dbReference type="Google" id="ProtNLM"/>
    </source>
</evidence>
<dbReference type="PATRIC" id="fig|39960.10.peg.532"/>
<proteinExistence type="predicted"/>
<sequence>MPRPLTFTILSLTALAAACAPVEEGERSSEPTAYDPPVRVVGEARNCIPLAQIRQTPVRSDDVIDFEMRGGRVYRNVLPNSCPQLGLWEAFTYDTEISQLCSAEIIYTLQQIGGGVQRGAGCGLGRFVPVEYVDEDEGE</sequence>
<comment type="caution">
    <text evidence="1">The sequence shown here is derived from an EMBL/GenBank/DDBJ whole genome shotgun (WGS) entry which is preliminary data.</text>
</comment>
<gene>
    <name evidence="1" type="ORF">EH32_00705</name>
</gene>
<reference evidence="1 2" key="1">
    <citation type="submission" date="2014-04" db="EMBL/GenBank/DDBJ databases">
        <title>A comprehensive comparison of genomes of Erythrobacter spp. Strains.</title>
        <authorList>
            <person name="Zheng Q."/>
        </authorList>
    </citation>
    <scope>NUCLEOTIDE SEQUENCE [LARGE SCALE GENOMIC DNA]</scope>
    <source>
        <strain evidence="1 2">DSM 8509</strain>
    </source>
</reference>
<organism evidence="1 2">
    <name type="scientific">Erythrobacter litoralis</name>
    <dbReference type="NCBI Taxonomy" id="39960"/>
    <lineage>
        <taxon>Bacteria</taxon>
        <taxon>Pseudomonadati</taxon>
        <taxon>Pseudomonadota</taxon>
        <taxon>Alphaproteobacteria</taxon>
        <taxon>Sphingomonadales</taxon>
        <taxon>Erythrobacteraceae</taxon>
        <taxon>Erythrobacter/Porphyrobacter group</taxon>
        <taxon>Erythrobacter</taxon>
    </lineage>
</organism>
<dbReference type="Proteomes" id="UP000027866">
    <property type="component" value="Unassembled WGS sequence"/>
</dbReference>
<dbReference type="AlphaFoldDB" id="A0A074MBX5"/>
<keyword evidence="2" id="KW-1185">Reference proteome</keyword>
<accession>A0A074MBX5</accession>
<protein>
    <recommendedName>
        <fullName evidence="3">Lipoprotein</fullName>
    </recommendedName>
</protein>